<gene>
    <name evidence="1" type="ORF">CCOS01_16579</name>
</gene>
<evidence type="ECO:0000313" key="1">
    <source>
        <dbReference type="EMBL" id="KAK1506527.1"/>
    </source>
</evidence>
<dbReference type="GeneID" id="85348262"/>
<reference evidence="1 2" key="1">
    <citation type="submission" date="2016-10" db="EMBL/GenBank/DDBJ databases">
        <title>The genome sequence of Colletotrichum fioriniae PJ7.</title>
        <authorList>
            <person name="Baroncelli R."/>
        </authorList>
    </citation>
    <scope>NUCLEOTIDE SEQUENCE [LARGE SCALE GENOMIC DNA]</scope>
    <source>
        <strain evidence="1 2">IMI 309622</strain>
    </source>
</reference>
<protein>
    <submittedName>
        <fullName evidence="1">Uncharacterized protein</fullName>
    </submittedName>
</protein>
<proteinExistence type="predicted"/>
<dbReference type="Proteomes" id="UP001240678">
    <property type="component" value="Unassembled WGS sequence"/>
</dbReference>
<comment type="caution">
    <text evidence="1">The sequence shown here is derived from an EMBL/GenBank/DDBJ whole genome shotgun (WGS) entry which is preliminary data.</text>
</comment>
<sequence length="211" mass="23207">MTISTTAGTKNDRDKVKDLIFKDSDFIDKISADGLVLLVIGIDLHYVDEILAEKSDEGIQLVLALGHKDKKISEVFPAGALLGAESKSLLLRSLRDGYALDEKQSLITISTPETTIRLHADSLLKPTALNGKVSSSPETFVEMKEGVPFSTFWSTSKDDEPIRDMDFSWSPAGCGENGQEGGKLLIIELPDGICADRQWAWMFMTQDENVQ</sequence>
<organism evidence="1 2">
    <name type="scientific">Colletotrichum costaricense</name>
    <dbReference type="NCBI Taxonomy" id="1209916"/>
    <lineage>
        <taxon>Eukaryota</taxon>
        <taxon>Fungi</taxon>
        <taxon>Dikarya</taxon>
        <taxon>Ascomycota</taxon>
        <taxon>Pezizomycotina</taxon>
        <taxon>Sordariomycetes</taxon>
        <taxon>Hypocreomycetidae</taxon>
        <taxon>Glomerellales</taxon>
        <taxon>Glomerellaceae</taxon>
        <taxon>Colletotrichum</taxon>
        <taxon>Colletotrichum acutatum species complex</taxon>
    </lineage>
</organism>
<dbReference type="EMBL" id="MOOE01000031">
    <property type="protein sequence ID" value="KAK1506527.1"/>
    <property type="molecule type" value="Genomic_DNA"/>
</dbReference>
<accession>A0AAJ0DSA3</accession>
<name>A0AAJ0DSA3_9PEZI</name>
<dbReference type="RefSeq" id="XP_060304851.1">
    <property type="nucleotide sequence ID" value="XM_060464715.1"/>
</dbReference>
<keyword evidence="2" id="KW-1185">Reference proteome</keyword>
<evidence type="ECO:0000313" key="2">
    <source>
        <dbReference type="Proteomes" id="UP001240678"/>
    </source>
</evidence>
<dbReference type="AlphaFoldDB" id="A0AAJ0DSA3"/>